<dbReference type="Proteomes" id="UP000095038">
    <property type="component" value="Unassembled WGS sequence"/>
</dbReference>
<keyword evidence="2" id="KW-1185">Reference proteome</keyword>
<gene>
    <name evidence="1" type="ORF">ASCRUDRAFT_138812</name>
</gene>
<name>A0A1D2VJT6_9ASCO</name>
<sequence length="101" mass="11459">MEQTILFGLLPADSKRLSLFGWLNLLSRNLLYLLMMLIQTKPQLILVPFPIRWLMENCFRCIGRGAAHWIKSPSCIRQLGVFHCSIGGKVAATKSRSLISE</sequence>
<dbReference type="RefSeq" id="XP_020048188.1">
    <property type="nucleotide sequence ID" value="XM_020189147.1"/>
</dbReference>
<evidence type="ECO:0000313" key="2">
    <source>
        <dbReference type="Proteomes" id="UP000095038"/>
    </source>
</evidence>
<dbReference type="EMBL" id="KV454478">
    <property type="protein sequence ID" value="ODV61881.1"/>
    <property type="molecule type" value="Genomic_DNA"/>
</dbReference>
<dbReference type="InParanoid" id="A0A1D2VJT6"/>
<proteinExistence type="predicted"/>
<organism evidence="1 2">
    <name type="scientific">Ascoidea rubescens DSM 1968</name>
    <dbReference type="NCBI Taxonomy" id="1344418"/>
    <lineage>
        <taxon>Eukaryota</taxon>
        <taxon>Fungi</taxon>
        <taxon>Dikarya</taxon>
        <taxon>Ascomycota</taxon>
        <taxon>Saccharomycotina</taxon>
        <taxon>Saccharomycetes</taxon>
        <taxon>Ascoideaceae</taxon>
        <taxon>Ascoidea</taxon>
    </lineage>
</organism>
<accession>A0A1D2VJT6</accession>
<reference evidence="2" key="1">
    <citation type="submission" date="2016-05" db="EMBL/GenBank/DDBJ databases">
        <title>Comparative genomics of biotechnologically important yeasts.</title>
        <authorList>
            <consortium name="DOE Joint Genome Institute"/>
            <person name="Riley R."/>
            <person name="Haridas S."/>
            <person name="Wolfe K.H."/>
            <person name="Lopes M.R."/>
            <person name="Hittinger C.T."/>
            <person name="Goker M."/>
            <person name="Salamov A."/>
            <person name="Wisecaver J."/>
            <person name="Long T.M."/>
            <person name="Aerts A.L."/>
            <person name="Barry K."/>
            <person name="Choi C."/>
            <person name="Clum A."/>
            <person name="Coughlan A.Y."/>
            <person name="Deshpande S."/>
            <person name="Douglass A.P."/>
            <person name="Hanson S.J."/>
            <person name="Klenk H.-P."/>
            <person name="Labutti K."/>
            <person name="Lapidus A."/>
            <person name="Lindquist E."/>
            <person name="Lipzen A."/>
            <person name="Meier-Kolthoff J.P."/>
            <person name="Ohm R.A."/>
            <person name="Otillar R.P."/>
            <person name="Pangilinan J."/>
            <person name="Peng Y."/>
            <person name="Rokas A."/>
            <person name="Rosa C.A."/>
            <person name="Scheuner C."/>
            <person name="Sibirny A.A."/>
            <person name="Slot J.C."/>
            <person name="Stielow J.B."/>
            <person name="Sun H."/>
            <person name="Kurtzman C.P."/>
            <person name="Blackwell M."/>
            <person name="Grigoriev I.V."/>
            <person name="Jeffries T.W."/>
        </authorList>
    </citation>
    <scope>NUCLEOTIDE SEQUENCE [LARGE SCALE GENOMIC DNA]</scope>
    <source>
        <strain evidence="2">DSM 1968</strain>
    </source>
</reference>
<dbReference type="GeneID" id="30962783"/>
<protein>
    <submittedName>
        <fullName evidence="1">Uncharacterized protein</fullName>
    </submittedName>
</protein>
<dbReference type="AlphaFoldDB" id="A0A1D2VJT6"/>
<evidence type="ECO:0000313" key="1">
    <source>
        <dbReference type="EMBL" id="ODV61881.1"/>
    </source>
</evidence>